<organism evidence="7 8">
    <name type="scientific">Williamsoniiplasma somnilux</name>
    <dbReference type="NCBI Taxonomy" id="215578"/>
    <lineage>
        <taxon>Bacteria</taxon>
        <taxon>Bacillati</taxon>
        <taxon>Mycoplasmatota</taxon>
        <taxon>Mollicutes</taxon>
        <taxon>Entomoplasmatales</taxon>
        <taxon>Williamsoniiplasma</taxon>
    </lineage>
</organism>
<dbReference type="InterPro" id="IPR002114">
    <property type="entry name" value="PTS_HPr_Ser_P_site"/>
</dbReference>
<dbReference type="PANTHER" id="PTHR33705">
    <property type="entry name" value="PHOSPHOCARRIER PROTEIN HPR"/>
    <property type="match status" value="1"/>
</dbReference>
<dbReference type="PRINTS" id="PR00107">
    <property type="entry name" value="PHOSPHOCPHPR"/>
</dbReference>
<dbReference type="CDD" id="cd00367">
    <property type="entry name" value="PTS-HPr_like"/>
    <property type="match status" value="1"/>
</dbReference>
<dbReference type="AlphaFoldDB" id="A0A2K8NYW1"/>
<dbReference type="Gene3D" id="3.30.1340.10">
    <property type="entry name" value="HPr-like"/>
    <property type="match status" value="1"/>
</dbReference>
<dbReference type="Proteomes" id="UP000232230">
    <property type="component" value="Chromosome"/>
</dbReference>
<dbReference type="RefSeq" id="WP_024863519.1">
    <property type="nucleotide sequence ID" value="NZ_CP024965.1"/>
</dbReference>
<dbReference type="NCBIfam" id="TIGR01003">
    <property type="entry name" value="PTS_HPr_family"/>
    <property type="match status" value="1"/>
</dbReference>
<dbReference type="GO" id="GO:0009401">
    <property type="term" value="P:phosphoenolpyruvate-dependent sugar phosphotransferase system"/>
    <property type="evidence" value="ECO:0007669"/>
    <property type="project" value="UniProtKB-KW"/>
</dbReference>
<dbReference type="GO" id="GO:0005737">
    <property type="term" value="C:cytoplasm"/>
    <property type="evidence" value="ECO:0007669"/>
    <property type="project" value="UniProtKB-SubCell"/>
</dbReference>
<evidence type="ECO:0000259" key="6">
    <source>
        <dbReference type="PROSITE" id="PS51350"/>
    </source>
</evidence>
<evidence type="ECO:0000313" key="8">
    <source>
        <dbReference type="Proteomes" id="UP000232230"/>
    </source>
</evidence>
<dbReference type="SUPFAM" id="SSF55594">
    <property type="entry name" value="HPr-like"/>
    <property type="match status" value="1"/>
</dbReference>
<reference evidence="7 8" key="1">
    <citation type="submission" date="2017-11" db="EMBL/GenBank/DDBJ databases">
        <title>Genome sequence of Entomoplasma somnilux PYAN-1 (ATCC 49194).</title>
        <authorList>
            <person name="Lo W.-S."/>
            <person name="Gasparich G.E."/>
            <person name="Kuo C.-H."/>
        </authorList>
    </citation>
    <scope>NUCLEOTIDE SEQUENCE [LARGE SCALE GENOMIC DNA]</scope>
    <source>
        <strain evidence="7 8">PYAN-1</strain>
    </source>
</reference>
<accession>A0A2K8NYW1</accession>
<keyword evidence="5" id="KW-0598">Phosphotransferase system</keyword>
<evidence type="ECO:0000256" key="2">
    <source>
        <dbReference type="ARBA" id="ARBA00004496"/>
    </source>
</evidence>
<keyword evidence="8" id="KW-1185">Reference proteome</keyword>
<name>A0A2K8NYW1_9MOLU</name>
<comment type="subcellular location">
    <subcellularLocation>
        <location evidence="2">Cytoplasm</location>
    </subcellularLocation>
</comment>
<dbReference type="InterPro" id="IPR035895">
    <property type="entry name" value="HPr-like_sf"/>
</dbReference>
<dbReference type="PROSITE" id="PS00369">
    <property type="entry name" value="PTS_HPR_HIS"/>
    <property type="match status" value="1"/>
</dbReference>
<dbReference type="EMBL" id="CP024965">
    <property type="protein sequence ID" value="ATZ19005.1"/>
    <property type="molecule type" value="Genomic_DNA"/>
</dbReference>
<dbReference type="PROSITE" id="PS51350">
    <property type="entry name" value="PTS_HPR_DOM"/>
    <property type="match status" value="1"/>
</dbReference>
<evidence type="ECO:0000256" key="5">
    <source>
        <dbReference type="ARBA" id="ARBA00022683"/>
    </source>
</evidence>
<sequence>MAKFTAVITDKVGLHARPASVLAKEASKYSSDIKILSDGKTGNLKSIMNVMAMAIKTGTEVTIEATGSDADAALAGIKEAMINAALIQG</sequence>
<dbReference type="Pfam" id="PF00381">
    <property type="entry name" value="PTS-HPr"/>
    <property type="match status" value="1"/>
</dbReference>
<dbReference type="KEGG" id="esx:ESOMN_v1c06230"/>
<keyword evidence="4" id="KW-0963">Cytoplasm</keyword>
<evidence type="ECO:0000256" key="4">
    <source>
        <dbReference type="ARBA" id="ARBA00022490"/>
    </source>
</evidence>
<evidence type="ECO:0000313" key="7">
    <source>
        <dbReference type="EMBL" id="ATZ19005.1"/>
    </source>
</evidence>
<dbReference type="InterPro" id="IPR001020">
    <property type="entry name" value="PTS_HPr_His_P_site"/>
</dbReference>
<comment type="function">
    <text evidence="1">General (non sugar-specific) component of the phosphoenolpyruvate-dependent sugar phosphotransferase system (sugar PTS). This major carbohydrate active-transport system catalyzes the phosphorylation of incoming sugar substrates concomitantly with their translocation across the cell membrane. The phosphoryl group from phosphoenolpyruvate (PEP) is transferred to the phosphoryl carrier protein HPr by enzyme I. Phospho-HPr then transfers it to the PTS EIIA domain.</text>
</comment>
<feature type="domain" description="HPr" evidence="6">
    <location>
        <begin position="1"/>
        <end position="89"/>
    </location>
</feature>
<dbReference type="PROSITE" id="PS00589">
    <property type="entry name" value="PTS_HPR_SER"/>
    <property type="match status" value="1"/>
</dbReference>
<protein>
    <recommendedName>
        <fullName evidence="3">Phosphocarrier protein HPr</fullName>
    </recommendedName>
</protein>
<dbReference type="InterPro" id="IPR050399">
    <property type="entry name" value="HPr"/>
</dbReference>
<dbReference type="PANTHER" id="PTHR33705:SF2">
    <property type="entry name" value="PHOSPHOCARRIER PROTEIN NPR"/>
    <property type="match status" value="1"/>
</dbReference>
<evidence type="ECO:0000256" key="3">
    <source>
        <dbReference type="ARBA" id="ARBA00020422"/>
    </source>
</evidence>
<gene>
    <name evidence="7" type="primary">ptsH</name>
    <name evidence="7" type="ORF">ESOMN_v1c06230</name>
</gene>
<proteinExistence type="predicted"/>
<evidence type="ECO:0000256" key="1">
    <source>
        <dbReference type="ARBA" id="ARBA00003681"/>
    </source>
</evidence>
<dbReference type="InterPro" id="IPR000032">
    <property type="entry name" value="HPr-like"/>
</dbReference>